<evidence type="ECO:0000313" key="4">
    <source>
        <dbReference type="EMBL" id="NII40810.1"/>
    </source>
</evidence>
<dbReference type="InterPro" id="IPR041583">
    <property type="entry name" value="TetR_C_31"/>
</dbReference>
<reference evidence="4 5" key="1">
    <citation type="submission" date="2020-03" db="EMBL/GenBank/DDBJ databases">
        <title>Above-ground endophytic microbial communities from plants in different locations in the United States.</title>
        <authorList>
            <person name="Frank C."/>
        </authorList>
    </citation>
    <scope>NUCLEOTIDE SEQUENCE [LARGE SCALE GENOMIC DNA]</scope>
    <source>
        <strain evidence="4 5">WW7</strain>
    </source>
</reference>
<feature type="domain" description="HTH tetR-type" evidence="3">
    <location>
        <begin position="2"/>
        <end position="62"/>
    </location>
</feature>
<dbReference type="InterPro" id="IPR009057">
    <property type="entry name" value="Homeodomain-like_sf"/>
</dbReference>
<gene>
    <name evidence="4" type="ORF">E9228_001446</name>
</gene>
<dbReference type="RefSeq" id="WP_341849819.1">
    <property type="nucleotide sequence ID" value="NZ_JAAOYO010000002.1"/>
</dbReference>
<dbReference type="Pfam" id="PF17940">
    <property type="entry name" value="TetR_C_31"/>
    <property type="match status" value="1"/>
</dbReference>
<evidence type="ECO:0000313" key="5">
    <source>
        <dbReference type="Proteomes" id="UP001318300"/>
    </source>
</evidence>
<accession>A0ABX0T5N5</accession>
<sequence length="185" mass="19365">MSERRKSLADAGLRLVAREGVRALTHRAVDAEAGVPAGSTSYYARSRNELTALVVARISERLASALEAVAVPPVLDVDAATGIAEAFLETLAREHDAQAARLALLAELRADDALRTPLTAADPVRAALIATAEQILRALSAPDAPAAAVDFVGLVDALLLYRIAHVGPVDSRRVLTAYLGGLASR</sequence>
<name>A0ABX0T5N5_9MICO</name>
<keyword evidence="5" id="KW-1185">Reference proteome</keyword>
<evidence type="ECO:0000259" key="3">
    <source>
        <dbReference type="PROSITE" id="PS50977"/>
    </source>
</evidence>
<proteinExistence type="predicted"/>
<dbReference type="Gene3D" id="1.10.357.10">
    <property type="entry name" value="Tetracycline Repressor, domain 2"/>
    <property type="match status" value="1"/>
</dbReference>
<dbReference type="PROSITE" id="PS50977">
    <property type="entry name" value="HTH_TETR_2"/>
    <property type="match status" value="1"/>
</dbReference>
<dbReference type="InterPro" id="IPR001647">
    <property type="entry name" value="HTH_TetR"/>
</dbReference>
<organism evidence="4 5">
    <name type="scientific">Curtobacterium salicis</name>
    <dbReference type="NCBI Taxonomy" id="1779862"/>
    <lineage>
        <taxon>Bacteria</taxon>
        <taxon>Bacillati</taxon>
        <taxon>Actinomycetota</taxon>
        <taxon>Actinomycetes</taxon>
        <taxon>Micrococcales</taxon>
        <taxon>Microbacteriaceae</taxon>
        <taxon>Curtobacterium</taxon>
    </lineage>
</organism>
<dbReference type="EMBL" id="JAAOYO010000002">
    <property type="protein sequence ID" value="NII40810.1"/>
    <property type="molecule type" value="Genomic_DNA"/>
</dbReference>
<evidence type="ECO:0000256" key="1">
    <source>
        <dbReference type="ARBA" id="ARBA00023125"/>
    </source>
</evidence>
<dbReference type="GO" id="GO:0003677">
    <property type="term" value="F:DNA binding"/>
    <property type="evidence" value="ECO:0007669"/>
    <property type="project" value="UniProtKB-KW"/>
</dbReference>
<dbReference type="SUPFAM" id="SSF46689">
    <property type="entry name" value="Homeodomain-like"/>
    <property type="match status" value="1"/>
</dbReference>
<feature type="DNA-binding region" description="H-T-H motif" evidence="2">
    <location>
        <begin position="25"/>
        <end position="44"/>
    </location>
</feature>
<keyword evidence="1 2" id="KW-0238">DNA-binding</keyword>
<protein>
    <submittedName>
        <fullName evidence="4">DNA-binding transcriptional regulator YbjK</fullName>
    </submittedName>
</protein>
<comment type="caution">
    <text evidence="4">The sequence shown here is derived from an EMBL/GenBank/DDBJ whole genome shotgun (WGS) entry which is preliminary data.</text>
</comment>
<dbReference type="Proteomes" id="UP001318300">
    <property type="component" value="Unassembled WGS sequence"/>
</dbReference>
<evidence type="ECO:0000256" key="2">
    <source>
        <dbReference type="PROSITE-ProRule" id="PRU00335"/>
    </source>
</evidence>